<feature type="compositionally biased region" description="Polar residues" evidence="1">
    <location>
        <begin position="17"/>
        <end position="49"/>
    </location>
</feature>
<keyword evidence="3" id="KW-1185">Reference proteome</keyword>
<gene>
    <name evidence="2" type="ORF">Fmac_004531</name>
</gene>
<name>A0ABD1N5V0_9FABA</name>
<feature type="region of interest" description="Disordered" evidence="1">
    <location>
        <begin position="13"/>
        <end position="49"/>
    </location>
</feature>
<dbReference type="Proteomes" id="UP001603857">
    <property type="component" value="Unassembled WGS sequence"/>
</dbReference>
<dbReference type="AlphaFoldDB" id="A0ABD1N5V0"/>
<evidence type="ECO:0000313" key="3">
    <source>
        <dbReference type="Proteomes" id="UP001603857"/>
    </source>
</evidence>
<organism evidence="2 3">
    <name type="scientific">Flemingia macrophylla</name>
    <dbReference type="NCBI Taxonomy" id="520843"/>
    <lineage>
        <taxon>Eukaryota</taxon>
        <taxon>Viridiplantae</taxon>
        <taxon>Streptophyta</taxon>
        <taxon>Embryophyta</taxon>
        <taxon>Tracheophyta</taxon>
        <taxon>Spermatophyta</taxon>
        <taxon>Magnoliopsida</taxon>
        <taxon>eudicotyledons</taxon>
        <taxon>Gunneridae</taxon>
        <taxon>Pentapetalae</taxon>
        <taxon>rosids</taxon>
        <taxon>fabids</taxon>
        <taxon>Fabales</taxon>
        <taxon>Fabaceae</taxon>
        <taxon>Papilionoideae</taxon>
        <taxon>50 kb inversion clade</taxon>
        <taxon>NPAAA clade</taxon>
        <taxon>indigoferoid/millettioid clade</taxon>
        <taxon>Phaseoleae</taxon>
        <taxon>Flemingia</taxon>
    </lineage>
</organism>
<evidence type="ECO:0000256" key="1">
    <source>
        <dbReference type="SAM" id="MobiDB-lite"/>
    </source>
</evidence>
<accession>A0ABD1N5V0</accession>
<reference evidence="2 3" key="1">
    <citation type="submission" date="2024-08" db="EMBL/GenBank/DDBJ databases">
        <title>Insights into the chromosomal genome structure of Flemingia macrophylla.</title>
        <authorList>
            <person name="Ding Y."/>
            <person name="Zhao Y."/>
            <person name="Bi W."/>
            <person name="Wu M."/>
            <person name="Zhao G."/>
            <person name="Gong Y."/>
            <person name="Li W."/>
            <person name="Zhang P."/>
        </authorList>
    </citation>
    <scope>NUCLEOTIDE SEQUENCE [LARGE SCALE GENOMIC DNA]</scope>
    <source>
        <strain evidence="2">DYQJB</strain>
        <tissue evidence="2">Leaf</tissue>
    </source>
</reference>
<dbReference type="EMBL" id="JBGMDY010000002">
    <property type="protein sequence ID" value="KAL2343246.1"/>
    <property type="molecule type" value="Genomic_DNA"/>
</dbReference>
<evidence type="ECO:0000313" key="2">
    <source>
        <dbReference type="EMBL" id="KAL2343246.1"/>
    </source>
</evidence>
<comment type="caution">
    <text evidence="2">The sequence shown here is derived from an EMBL/GenBank/DDBJ whole genome shotgun (WGS) entry which is preliminary data.</text>
</comment>
<protein>
    <submittedName>
        <fullName evidence="2">Uncharacterized protein</fullName>
    </submittedName>
</protein>
<sequence>MAVLQESYSLKAMVGDDSSSLQPTTVSGQGSAQPLKVSNHTPTNSEDKE</sequence>
<proteinExistence type="predicted"/>